<gene>
    <name evidence="2" type="ORF">EYH13_02660</name>
</gene>
<proteinExistence type="predicted"/>
<name>A0A832Z9L7_9EURY</name>
<organism evidence="2 3">
    <name type="scientific">Thermococcus paralvinellae</name>
    <dbReference type="NCBI Taxonomy" id="582419"/>
    <lineage>
        <taxon>Archaea</taxon>
        <taxon>Methanobacteriati</taxon>
        <taxon>Methanobacteriota</taxon>
        <taxon>Thermococci</taxon>
        <taxon>Thermococcales</taxon>
        <taxon>Thermococcaceae</taxon>
        <taxon>Thermococcus</taxon>
    </lineage>
</organism>
<dbReference type="InterPro" id="IPR021586">
    <property type="entry name" value="Tscrpt_reg_TrmB_C"/>
</dbReference>
<protein>
    <recommendedName>
        <fullName evidence="1">Transcription regulator TrmB C-terminal domain-containing protein</fullName>
    </recommendedName>
</protein>
<feature type="domain" description="Transcription regulator TrmB C-terminal" evidence="1">
    <location>
        <begin position="1"/>
        <end position="32"/>
    </location>
</feature>
<dbReference type="SUPFAM" id="SSF159071">
    <property type="entry name" value="TrmB C-terminal domain-like"/>
    <property type="match status" value="1"/>
</dbReference>
<evidence type="ECO:0000313" key="3">
    <source>
        <dbReference type="Proteomes" id="UP000649326"/>
    </source>
</evidence>
<feature type="non-terminal residue" evidence="2">
    <location>
        <position position="1"/>
    </location>
</feature>
<dbReference type="AlphaFoldDB" id="A0A832Z9L7"/>
<accession>A0A832Z9L7</accession>
<reference evidence="2" key="1">
    <citation type="journal article" date="2020" name="ISME J.">
        <title>Gammaproteobacteria mediating utilization of methyl-, sulfur- and petroleum organic compounds in deep ocean hydrothermal plumes.</title>
        <authorList>
            <person name="Zhou Z."/>
            <person name="Liu Y."/>
            <person name="Pan J."/>
            <person name="Cron B.R."/>
            <person name="Toner B.M."/>
            <person name="Anantharaman K."/>
            <person name="Breier J.A."/>
            <person name="Dick G.J."/>
            <person name="Li M."/>
        </authorList>
    </citation>
    <scope>NUCLEOTIDE SEQUENCE</scope>
    <source>
        <strain evidence="2">SZUA-1451</strain>
    </source>
</reference>
<sequence>NITVETEDGKRYVVGGWNSSLEDIEADIIIVEG</sequence>
<dbReference type="Proteomes" id="UP000649326">
    <property type="component" value="Unassembled WGS sequence"/>
</dbReference>
<evidence type="ECO:0000259" key="1">
    <source>
        <dbReference type="Pfam" id="PF11495"/>
    </source>
</evidence>
<evidence type="ECO:0000313" key="2">
    <source>
        <dbReference type="EMBL" id="HIP75049.1"/>
    </source>
</evidence>
<dbReference type="EMBL" id="DQUG01000113">
    <property type="protein sequence ID" value="HIP75049.1"/>
    <property type="molecule type" value="Genomic_DNA"/>
</dbReference>
<comment type="caution">
    <text evidence="2">The sequence shown here is derived from an EMBL/GenBank/DDBJ whole genome shotgun (WGS) entry which is preliminary data.</text>
</comment>
<dbReference type="Pfam" id="PF11495">
    <property type="entry name" value="Regulator_TrmB"/>
    <property type="match status" value="1"/>
</dbReference>